<keyword evidence="3" id="KW-0812">Transmembrane</keyword>
<gene>
    <name evidence="4" type="ORF">E1N52_33580</name>
</gene>
<feature type="coiled-coil region" evidence="1">
    <location>
        <begin position="28"/>
        <end position="166"/>
    </location>
</feature>
<reference evidence="4 5" key="1">
    <citation type="submission" date="2019-03" db="EMBL/GenBank/DDBJ databases">
        <title>Paraburkholderia sp. isolated from native Mimosa gymnas in Guartela State Park, Brazil.</title>
        <authorList>
            <person name="Paulitsch F."/>
            <person name="Hungria M."/>
            <person name="Delamuta J.R.M."/>
            <person name="Ribeiro R.A."/>
            <person name="Dall'Agnol R."/>
            <person name="Silva J.S.B."/>
        </authorList>
    </citation>
    <scope>NUCLEOTIDE SEQUENCE [LARGE SCALE GENOMIC DNA]</scope>
    <source>
        <strain evidence="4 5">CNPSo 3008</strain>
    </source>
</reference>
<feature type="transmembrane region" description="Helical" evidence="3">
    <location>
        <begin position="564"/>
        <end position="589"/>
    </location>
</feature>
<dbReference type="Proteomes" id="UP000295606">
    <property type="component" value="Unassembled WGS sequence"/>
</dbReference>
<evidence type="ECO:0000256" key="3">
    <source>
        <dbReference type="SAM" id="Phobius"/>
    </source>
</evidence>
<feature type="transmembrane region" description="Helical" evidence="3">
    <location>
        <begin position="609"/>
        <end position="628"/>
    </location>
</feature>
<keyword evidence="3" id="KW-1133">Transmembrane helix</keyword>
<evidence type="ECO:0000313" key="5">
    <source>
        <dbReference type="Proteomes" id="UP000295606"/>
    </source>
</evidence>
<feature type="transmembrane region" description="Helical" evidence="3">
    <location>
        <begin position="640"/>
        <end position="659"/>
    </location>
</feature>
<comment type="caution">
    <text evidence="4">The sequence shown here is derived from an EMBL/GenBank/DDBJ whole genome shotgun (WGS) entry which is preliminary data.</text>
</comment>
<keyword evidence="1" id="KW-0175">Coiled coil</keyword>
<evidence type="ECO:0000256" key="2">
    <source>
        <dbReference type="SAM" id="MobiDB-lite"/>
    </source>
</evidence>
<accession>A0A4R5L4W4</accession>
<keyword evidence="3" id="KW-0472">Membrane</keyword>
<evidence type="ECO:0008006" key="6">
    <source>
        <dbReference type="Google" id="ProtNLM"/>
    </source>
</evidence>
<feature type="transmembrane region" description="Helical" evidence="3">
    <location>
        <begin position="679"/>
        <end position="701"/>
    </location>
</feature>
<dbReference type="EMBL" id="SMOD01000037">
    <property type="protein sequence ID" value="TDG03710.1"/>
    <property type="molecule type" value="Genomic_DNA"/>
</dbReference>
<name>A0A4R5L4W4_9BURK</name>
<dbReference type="RefSeq" id="WP_133187981.1">
    <property type="nucleotide sequence ID" value="NZ_SMOD01000037.1"/>
</dbReference>
<proteinExistence type="predicted"/>
<dbReference type="PANTHER" id="PTHR37813:SF1">
    <property type="entry name" value="FELS-2 PROPHAGE PROTEIN"/>
    <property type="match status" value="1"/>
</dbReference>
<evidence type="ECO:0000313" key="4">
    <source>
        <dbReference type="EMBL" id="TDG03710.1"/>
    </source>
</evidence>
<organism evidence="4 5">
    <name type="scientific">Paraburkholderia guartelaensis</name>
    <dbReference type="NCBI Taxonomy" id="2546446"/>
    <lineage>
        <taxon>Bacteria</taxon>
        <taxon>Pseudomonadati</taxon>
        <taxon>Pseudomonadota</taxon>
        <taxon>Betaproteobacteria</taxon>
        <taxon>Burkholderiales</taxon>
        <taxon>Burkholderiaceae</taxon>
        <taxon>Paraburkholderia</taxon>
    </lineage>
</organism>
<feature type="region of interest" description="Disordered" evidence="2">
    <location>
        <begin position="880"/>
        <end position="899"/>
    </location>
</feature>
<dbReference type="PANTHER" id="PTHR37813">
    <property type="entry name" value="FELS-2 PROPHAGE PROTEIN"/>
    <property type="match status" value="1"/>
</dbReference>
<evidence type="ECO:0000256" key="1">
    <source>
        <dbReference type="SAM" id="Coils"/>
    </source>
</evidence>
<protein>
    <recommendedName>
        <fullName evidence="6">Phage tail protein</fullName>
    </recommendedName>
</protein>
<sequence>MDNALKLRVVFDMVDKVTKPLKTMLAGNKGLAGSLKETRDELAKLDKQQKNINGYKIVRGQLSGTVRDLKEAREKMRGLQLQIQQSDAPSAKMRNALNAASRAVVKLSEREKEHSSRLAELRNRMQDAGRGTQTLAAHETDVRAKFEKTTEAIKRQEEQLRAIGNREKRIGDARKSMQKMQGVAGGMAVGGYAAKSTGAHIFGDLHESLDQAKEYQREAMRIKALGLGDHASANAVKYASSLNTYGVSTNDNMVMMRDALSIFADEHHAQMVMPTLAKMKFANDSMFGAEDAHANEEKFMNMLKVIELRGGTKNEGTFKDEANMVQKVITATGGRVGGDEWRNFIQTGGVAAKQLRKDAFYYQMEPLIQEMGGHAVGTGLMSAYSNVYQGKTTVRAAKQMMSLGLLDPKMVEYTKIGTIKQVKPGALAGGDQLKASPLEWLEKVLLPKLAAKGITDPDKVKDMISTIFTNRTAANLFTTMYMQRDQIHKSERLNTGADGIDEGAAKGRQLAQGGELETLRQLKNLQGEIGDKILPAYNAALGVTASATAKVVGFMKEHGTAARVILIALAALAAILVVCGTLTIALAGVLGPMAVVKFSMQTLGMQGGLLARSLGLAGSAFRMFGMGAMWAGRAMLMNPIGLAITAAVALIAGAAYLIYRYWEPITAFFGRVWSTVSAAFAGAIGSVSALLVNWSLLGLLYQAFSGVMSLLGIELPGKFTEFGGYIIMGLVNGISSRLGAVKDAIVNVASSTIGWFKEKLGIHSPSRVFGELGGFISQGAAIGMEGEQGRIAKAAVGLATVATTAFGAPAFANGVGMANTVGVPLVRPTTPIDRRAPITAASGGAGATVAAAAGPSPIVINIYPQAGDDPQSIARAVSAELDRRERMKRSRATSSLSDH</sequence>
<dbReference type="AlphaFoldDB" id="A0A4R5L4W4"/>
<dbReference type="OrthoDB" id="8019720at2"/>